<dbReference type="PANTHER" id="PTHR38147:SF2">
    <property type="entry name" value="5-FORMAMINOIMIDAZOLE-4-CARBOXAMIDE-1-(BETA)-D-RIBOFURANOSYL 5'-MONOPHOSPHATE SYNTHETASE"/>
    <property type="match status" value="1"/>
</dbReference>
<keyword evidence="3" id="KW-1185">Reference proteome</keyword>
<gene>
    <name evidence="2" type="ordered locus">Smar_1525</name>
</gene>
<dbReference type="InterPro" id="IPR009720">
    <property type="entry name" value="IMP_biosynth_PurP_C"/>
</dbReference>
<dbReference type="AlphaFoldDB" id="A3DPQ4"/>
<dbReference type="Gene3D" id="3.30.470.20">
    <property type="entry name" value="ATP-grasp fold, B domain"/>
    <property type="match status" value="1"/>
</dbReference>
<dbReference type="HOGENOM" id="CLU_1860783_0_0_2"/>
<dbReference type="PANTHER" id="PTHR38147">
    <property type="entry name" value="5-FORMAMINOIMIDAZOLE-4-CARBOXAMIDE-1-(BETA)-D-RIBOFURANOSYL 5'-MONOPHOSPHATE SYNTHETASE-RELATED"/>
    <property type="match status" value="1"/>
</dbReference>
<dbReference type="STRING" id="399550.Smar_1525"/>
<sequence>MGADIRYESNVDGAKRLPPTLAGEVEPSFVVVGNIPLVLRESLLPKVLEYGTRFVEATKRKLPPGIIGPFSLESIITEDLEVKVFEFSGRIVAGTNLYIHGSPYSLLYWDEPMSMGRRKARKLKLAISKNLLELVVT</sequence>
<accession>A3DPQ4</accession>
<name>A3DPQ4_STAMF</name>
<dbReference type="GO" id="GO:0016879">
    <property type="term" value="F:ligase activity, forming carbon-nitrogen bonds"/>
    <property type="evidence" value="ECO:0007669"/>
    <property type="project" value="InterPro"/>
</dbReference>
<dbReference type="GO" id="GO:0006188">
    <property type="term" value="P:IMP biosynthetic process"/>
    <property type="evidence" value="ECO:0007669"/>
    <property type="project" value="InterPro"/>
</dbReference>
<dbReference type="Pfam" id="PF06973">
    <property type="entry name" value="DUF1297"/>
    <property type="match status" value="1"/>
</dbReference>
<dbReference type="eggNOG" id="arCOG04346">
    <property type="taxonomic scope" value="Archaea"/>
</dbReference>
<dbReference type="SUPFAM" id="SSF56059">
    <property type="entry name" value="Glutathione synthetase ATP-binding domain-like"/>
    <property type="match status" value="1"/>
</dbReference>
<dbReference type="InterPro" id="IPR023656">
    <property type="entry name" value="IMP_biosynth_PurP"/>
</dbReference>
<feature type="domain" description="IMP biosynthesis enzyme PurP C-terminal" evidence="1">
    <location>
        <begin position="1"/>
        <end position="137"/>
    </location>
</feature>
<dbReference type="KEGG" id="smr:Smar_1525"/>
<dbReference type="Proteomes" id="UP000000254">
    <property type="component" value="Chromosome"/>
</dbReference>
<evidence type="ECO:0000313" key="3">
    <source>
        <dbReference type="Proteomes" id="UP000000254"/>
    </source>
</evidence>
<dbReference type="GO" id="GO:0005524">
    <property type="term" value="F:ATP binding"/>
    <property type="evidence" value="ECO:0007669"/>
    <property type="project" value="InterPro"/>
</dbReference>
<reference evidence="3" key="1">
    <citation type="journal article" date="2009" name="BMC Genomics">
        <title>The complete genome sequence of Staphylothermus marinus reveals differences in sulfur metabolism among heterotrophic Crenarchaeota.</title>
        <authorList>
            <person name="Anderson I.J."/>
            <person name="Dharmarajan L."/>
            <person name="Rodriguez J."/>
            <person name="Hooper S."/>
            <person name="Porat I."/>
            <person name="Ulrich L.E."/>
            <person name="Elkins J.G."/>
            <person name="Mavromatis K."/>
            <person name="Sun H."/>
            <person name="Land M."/>
            <person name="Lapidus A."/>
            <person name="Lucas S."/>
            <person name="Barry K."/>
            <person name="Huber H."/>
            <person name="Zhulin I.B."/>
            <person name="Whitman W.B."/>
            <person name="Mukhopadhyay B."/>
            <person name="Woese C."/>
            <person name="Bristow J."/>
            <person name="Kyrpides N."/>
        </authorList>
    </citation>
    <scope>NUCLEOTIDE SEQUENCE [LARGE SCALE GENOMIC DNA]</scope>
    <source>
        <strain evidence="3">ATCC 43588 / DSM 3639 / JCM 9404 / F1</strain>
    </source>
</reference>
<evidence type="ECO:0000313" key="2">
    <source>
        <dbReference type="EMBL" id="ABN70614.1"/>
    </source>
</evidence>
<dbReference type="GO" id="GO:0000287">
    <property type="term" value="F:magnesium ion binding"/>
    <property type="evidence" value="ECO:0007669"/>
    <property type="project" value="InterPro"/>
</dbReference>
<reference evidence="2 3" key="2">
    <citation type="journal article" date="2009" name="Stand. Genomic Sci.">
        <title>Complete genome sequence of Staphylothermus marinus Stetter and Fiala 1986 type strain F1.</title>
        <authorList>
            <person name="Anderson I.J."/>
            <person name="Sun H."/>
            <person name="Lapidus A."/>
            <person name="Copeland A."/>
            <person name="Glavina Del Rio T."/>
            <person name="Tice H."/>
            <person name="Dalin E."/>
            <person name="Lucas S."/>
            <person name="Barry K."/>
            <person name="Land M."/>
            <person name="Richardson P."/>
            <person name="Huber H."/>
            <person name="Kyrpides N.C."/>
        </authorList>
    </citation>
    <scope>NUCLEOTIDE SEQUENCE [LARGE SCALE GENOMIC DNA]</scope>
    <source>
        <strain evidence="3">ATCC 43588 / DSM 3639 / JCM 9404 / F1</strain>
    </source>
</reference>
<organism evidence="2 3">
    <name type="scientific">Staphylothermus marinus (strain ATCC 43588 / DSM 3639 / JCM 9404 / F1)</name>
    <dbReference type="NCBI Taxonomy" id="399550"/>
    <lineage>
        <taxon>Archaea</taxon>
        <taxon>Thermoproteota</taxon>
        <taxon>Thermoprotei</taxon>
        <taxon>Desulfurococcales</taxon>
        <taxon>Desulfurococcaceae</taxon>
        <taxon>Staphylothermus</taxon>
    </lineage>
</organism>
<evidence type="ECO:0000259" key="1">
    <source>
        <dbReference type="Pfam" id="PF06973"/>
    </source>
</evidence>
<dbReference type="EMBL" id="CP000575">
    <property type="protein sequence ID" value="ABN70614.1"/>
    <property type="molecule type" value="Genomic_DNA"/>
</dbReference>
<protein>
    <recommendedName>
        <fullName evidence="1">IMP biosynthesis enzyme PurP C-terminal domain-containing protein</fullName>
    </recommendedName>
</protein>
<proteinExistence type="predicted"/>